<gene>
    <name evidence="1" type="ORF">CPSG_06715</name>
</gene>
<dbReference type="Proteomes" id="UP000002497">
    <property type="component" value="Unassembled WGS sequence"/>
</dbReference>
<dbReference type="HOGENOM" id="CLU_2263498_0_0_1"/>
<sequence length="103" mass="11622">MISPFSQSAACRRRRSWSRRASAGHGTFQCYSSNFTSVGGETRMVIGALLGSIRHYHGWTTNFILAWISKHSALRRSIAIDWTLETLLKRPLHAASYTRTTHA</sequence>
<proteinExistence type="predicted"/>
<evidence type="ECO:0000313" key="2">
    <source>
        <dbReference type="Proteomes" id="UP000002497"/>
    </source>
</evidence>
<reference evidence="2" key="1">
    <citation type="journal article" date="2010" name="Genome Res.">
        <title>Population genomic sequencing of Coccidioides fungi reveals recent hybridization and transposon control.</title>
        <authorList>
            <person name="Neafsey D.E."/>
            <person name="Barker B.M."/>
            <person name="Sharpton T.J."/>
            <person name="Stajich J.E."/>
            <person name="Park D.J."/>
            <person name="Whiston E."/>
            <person name="Hung C.-Y."/>
            <person name="McMahan C."/>
            <person name="White J."/>
            <person name="Sykes S."/>
            <person name="Heiman D."/>
            <person name="Young S."/>
            <person name="Zeng Q."/>
            <person name="Abouelleil A."/>
            <person name="Aftuck L."/>
            <person name="Bessette D."/>
            <person name="Brown A."/>
            <person name="FitzGerald M."/>
            <person name="Lui A."/>
            <person name="Macdonald J.P."/>
            <person name="Priest M."/>
            <person name="Orbach M.J."/>
            <person name="Galgiani J.N."/>
            <person name="Kirkland T.N."/>
            <person name="Cole G.T."/>
            <person name="Birren B.W."/>
            <person name="Henn M.R."/>
            <person name="Taylor J.W."/>
            <person name="Rounsley S.D."/>
        </authorList>
    </citation>
    <scope>NUCLEOTIDE SEQUENCE [LARGE SCALE GENOMIC DNA]</scope>
    <source>
        <strain evidence="2">RMSCC 757 / Silveira</strain>
    </source>
</reference>
<dbReference type="EMBL" id="GL636496">
    <property type="protein sequence ID" value="EFW16756.1"/>
    <property type="molecule type" value="Genomic_DNA"/>
</dbReference>
<evidence type="ECO:0000313" key="1">
    <source>
        <dbReference type="EMBL" id="EFW16756.1"/>
    </source>
</evidence>
<reference evidence="2" key="2">
    <citation type="submission" date="2010-03" db="EMBL/GenBank/DDBJ databases">
        <title>The genome sequence of Coccidioides posadasii strain Silveira.</title>
        <authorList>
            <consortium name="The Broad Institute Genome Sequencing Center for Infectious Disease"/>
            <person name="Neafsey D."/>
            <person name="Orbach M."/>
            <person name="Henn M.R."/>
            <person name="Cole G.T."/>
            <person name="Galgiani J."/>
            <person name="Gardner M.J."/>
            <person name="Kirkland T.N."/>
            <person name="Taylor J.W."/>
            <person name="Young S.K."/>
            <person name="Zeng Q."/>
            <person name="Koehrsen M."/>
            <person name="Alvarado L."/>
            <person name="Berlin A."/>
            <person name="Borenstein D."/>
            <person name="Chapman S.B."/>
            <person name="Chen Z."/>
            <person name="Engels R."/>
            <person name="Freedman E."/>
            <person name="Gellesch M."/>
            <person name="Goldberg J."/>
            <person name="Griggs A."/>
            <person name="Gujja S."/>
            <person name="Heilman E."/>
            <person name="Heiman D."/>
            <person name="Howarth C."/>
            <person name="Jen D."/>
            <person name="Larson L."/>
            <person name="Mehta T."/>
            <person name="Neiman D."/>
            <person name="Park D."/>
            <person name="Pearson M."/>
            <person name="Richards J."/>
            <person name="Roberts A."/>
            <person name="Saif S."/>
            <person name="Shea T."/>
            <person name="Shenoy N."/>
            <person name="Sisk P."/>
            <person name="Stolte C."/>
            <person name="Sykes S."/>
            <person name="Walk T."/>
            <person name="White J."/>
            <person name="Yandava C."/>
            <person name="Haas B."/>
            <person name="Nusbaum C."/>
            <person name="Birren B."/>
        </authorList>
    </citation>
    <scope>NUCLEOTIDE SEQUENCE [LARGE SCALE GENOMIC DNA]</scope>
    <source>
        <strain evidence="2">RMSCC 757 / Silveira</strain>
    </source>
</reference>
<protein>
    <submittedName>
        <fullName evidence="1">Predicted protein</fullName>
    </submittedName>
</protein>
<dbReference type="VEuPathDB" id="FungiDB:CPSG_06715"/>
<dbReference type="AlphaFoldDB" id="E9DA25"/>
<name>E9DA25_COCPS</name>
<accession>E9DA25</accession>
<organism evidence="2">
    <name type="scientific">Coccidioides posadasii (strain RMSCC 757 / Silveira)</name>
    <name type="common">Valley fever fungus</name>
    <dbReference type="NCBI Taxonomy" id="443226"/>
    <lineage>
        <taxon>Eukaryota</taxon>
        <taxon>Fungi</taxon>
        <taxon>Dikarya</taxon>
        <taxon>Ascomycota</taxon>
        <taxon>Pezizomycotina</taxon>
        <taxon>Eurotiomycetes</taxon>
        <taxon>Eurotiomycetidae</taxon>
        <taxon>Onygenales</taxon>
        <taxon>Onygenaceae</taxon>
        <taxon>Coccidioides</taxon>
    </lineage>
</organism>
<keyword evidence="2" id="KW-1185">Reference proteome</keyword>